<sequence>MALVIPGKVPPARSNGELHPVVGLLVGFGLIVLAAAAVHLLFSVI</sequence>
<evidence type="ECO:0000313" key="2">
    <source>
        <dbReference type="EMBL" id="MET4682794.1"/>
    </source>
</evidence>
<keyword evidence="1" id="KW-1133">Transmembrane helix</keyword>
<name>A0ABV2R883_9CAUL</name>
<keyword evidence="1" id="KW-0812">Transmembrane</keyword>
<dbReference type="EMBL" id="JBEPTF010000001">
    <property type="protein sequence ID" value="MET4682794.1"/>
    <property type="molecule type" value="Genomic_DNA"/>
</dbReference>
<dbReference type="Proteomes" id="UP001549313">
    <property type="component" value="Unassembled WGS sequence"/>
</dbReference>
<dbReference type="RefSeq" id="WP_354087732.1">
    <property type="nucleotide sequence ID" value="NZ_JBEPTF010000001.1"/>
</dbReference>
<reference evidence="2 3" key="1">
    <citation type="submission" date="2024-06" db="EMBL/GenBank/DDBJ databases">
        <title>Sorghum-associated microbial communities from plants grown in Nebraska, USA.</title>
        <authorList>
            <person name="Schachtman D."/>
        </authorList>
    </citation>
    <scope>NUCLEOTIDE SEQUENCE [LARGE SCALE GENOMIC DNA]</scope>
    <source>
        <strain evidence="2 3">2814</strain>
    </source>
</reference>
<evidence type="ECO:0000256" key="1">
    <source>
        <dbReference type="SAM" id="Phobius"/>
    </source>
</evidence>
<comment type="caution">
    <text evidence="2">The sequence shown here is derived from an EMBL/GenBank/DDBJ whole genome shotgun (WGS) entry which is preliminary data.</text>
</comment>
<gene>
    <name evidence="2" type="ORF">ABIE19_000703</name>
</gene>
<protein>
    <submittedName>
        <fullName evidence="2">Uncharacterized protein</fullName>
    </submittedName>
</protein>
<keyword evidence="1" id="KW-0472">Membrane</keyword>
<accession>A0ABV2R883</accession>
<organism evidence="2 3">
    <name type="scientific">Brevundimonas faecalis</name>
    <dbReference type="NCBI Taxonomy" id="947378"/>
    <lineage>
        <taxon>Bacteria</taxon>
        <taxon>Pseudomonadati</taxon>
        <taxon>Pseudomonadota</taxon>
        <taxon>Alphaproteobacteria</taxon>
        <taxon>Caulobacterales</taxon>
        <taxon>Caulobacteraceae</taxon>
        <taxon>Brevundimonas</taxon>
    </lineage>
</organism>
<keyword evidence="3" id="KW-1185">Reference proteome</keyword>
<proteinExistence type="predicted"/>
<feature type="transmembrane region" description="Helical" evidence="1">
    <location>
        <begin position="20"/>
        <end position="42"/>
    </location>
</feature>
<evidence type="ECO:0000313" key="3">
    <source>
        <dbReference type="Proteomes" id="UP001549313"/>
    </source>
</evidence>